<dbReference type="RefSeq" id="WP_111456394.1">
    <property type="nucleotide sequence ID" value="NZ_QFYP01000001.1"/>
</dbReference>
<sequence>MNRDQVSEPERCVADRALHDRGSQALTDMADAARLQNPVLAADAAKRELDLVDLLEAYFSTTHR</sequence>
<protein>
    <submittedName>
        <fullName evidence="1">Uncharacterized protein</fullName>
    </submittedName>
</protein>
<dbReference type="OrthoDB" id="7596123at2"/>
<gene>
    <name evidence="1" type="ORF">DJ021_04445</name>
</gene>
<evidence type="ECO:0000313" key="1">
    <source>
        <dbReference type="EMBL" id="RAK59101.1"/>
    </source>
</evidence>
<evidence type="ECO:0000313" key="2">
    <source>
        <dbReference type="Proteomes" id="UP000249842"/>
    </source>
</evidence>
<dbReference type="AlphaFoldDB" id="A0A328AY40"/>
<proteinExistence type="predicted"/>
<reference evidence="2" key="1">
    <citation type="submission" date="2018-05" db="EMBL/GenBank/DDBJ databases">
        <authorList>
            <person name="Li X."/>
        </authorList>
    </citation>
    <scope>NUCLEOTIDE SEQUENCE [LARGE SCALE GENOMIC DNA]</scope>
    <source>
        <strain evidence="2">HKS-05</strain>
    </source>
</reference>
<organism evidence="1 2">
    <name type="scientific">Phenylobacterium hankyongense</name>
    <dbReference type="NCBI Taxonomy" id="1813876"/>
    <lineage>
        <taxon>Bacteria</taxon>
        <taxon>Pseudomonadati</taxon>
        <taxon>Pseudomonadota</taxon>
        <taxon>Alphaproteobacteria</taxon>
        <taxon>Caulobacterales</taxon>
        <taxon>Caulobacteraceae</taxon>
        <taxon>Phenylobacterium</taxon>
    </lineage>
</organism>
<dbReference type="Proteomes" id="UP000249842">
    <property type="component" value="Unassembled WGS sequence"/>
</dbReference>
<accession>A0A328AY40</accession>
<name>A0A328AY40_9CAUL</name>
<dbReference type="EMBL" id="QFYP01000001">
    <property type="protein sequence ID" value="RAK59101.1"/>
    <property type="molecule type" value="Genomic_DNA"/>
</dbReference>
<keyword evidence="2" id="KW-1185">Reference proteome</keyword>
<comment type="caution">
    <text evidence="1">The sequence shown here is derived from an EMBL/GenBank/DDBJ whole genome shotgun (WGS) entry which is preliminary data.</text>
</comment>